<dbReference type="Proteomes" id="UP000634136">
    <property type="component" value="Unassembled WGS sequence"/>
</dbReference>
<dbReference type="OrthoDB" id="678233at2759"/>
<proteinExistence type="predicted"/>
<name>A0A834TCR1_9FABA</name>
<dbReference type="PANTHER" id="PTHR31972">
    <property type="entry name" value="EXPRESSED PROTEIN"/>
    <property type="match status" value="1"/>
</dbReference>
<comment type="caution">
    <text evidence="1">The sequence shown here is derived from an EMBL/GenBank/DDBJ whole genome shotgun (WGS) entry which is preliminary data.</text>
</comment>
<evidence type="ECO:0000313" key="2">
    <source>
        <dbReference type="Proteomes" id="UP000634136"/>
    </source>
</evidence>
<protein>
    <submittedName>
        <fullName evidence="1">Uncharacterized protein</fullName>
    </submittedName>
</protein>
<reference evidence="1" key="1">
    <citation type="submission" date="2020-09" db="EMBL/GenBank/DDBJ databases">
        <title>Genome-Enabled Discovery of Anthraquinone Biosynthesis in Senna tora.</title>
        <authorList>
            <person name="Kang S.-H."/>
            <person name="Pandey R.P."/>
            <person name="Lee C.-M."/>
            <person name="Sim J.-S."/>
            <person name="Jeong J.-T."/>
            <person name="Choi B.-S."/>
            <person name="Jung M."/>
            <person name="Ginzburg D."/>
            <person name="Zhao K."/>
            <person name="Won S.Y."/>
            <person name="Oh T.-J."/>
            <person name="Yu Y."/>
            <person name="Kim N.-H."/>
            <person name="Lee O.R."/>
            <person name="Lee T.-H."/>
            <person name="Bashyal P."/>
            <person name="Kim T.-S."/>
            <person name="Lee W.-H."/>
            <person name="Kawkins C."/>
            <person name="Kim C.-K."/>
            <person name="Kim J.S."/>
            <person name="Ahn B.O."/>
            <person name="Rhee S.Y."/>
            <person name="Sohng J.K."/>
        </authorList>
    </citation>
    <scope>NUCLEOTIDE SEQUENCE</scope>
    <source>
        <tissue evidence="1">Leaf</tissue>
    </source>
</reference>
<dbReference type="Pfam" id="PF05910">
    <property type="entry name" value="DUF868"/>
    <property type="match status" value="1"/>
</dbReference>
<sequence>MCVCIDKKTIFEVKRLKWNFRGNQAIFVDGLLVDMMWDVHDWLFKPNNGCGVFMFRTRSGLDSRLWLEDKTLEAHKDHHTIGFSLLICACKN</sequence>
<dbReference type="AlphaFoldDB" id="A0A834TCR1"/>
<evidence type="ECO:0000313" key="1">
    <source>
        <dbReference type="EMBL" id="KAF7818746.1"/>
    </source>
</evidence>
<dbReference type="InterPro" id="IPR008586">
    <property type="entry name" value="DUF868_pln"/>
</dbReference>
<gene>
    <name evidence="1" type="ORF">G2W53_024201</name>
</gene>
<dbReference type="PANTHER" id="PTHR31972:SF16">
    <property type="entry name" value="FAMILY PROTEIN, PUTATIVE (DUF868)-RELATED"/>
    <property type="match status" value="1"/>
</dbReference>
<organism evidence="1 2">
    <name type="scientific">Senna tora</name>
    <dbReference type="NCBI Taxonomy" id="362788"/>
    <lineage>
        <taxon>Eukaryota</taxon>
        <taxon>Viridiplantae</taxon>
        <taxon>Streptophyta</taxon>
        <taxon>Embryophyta</taxon>
        <taxon>Tracheophyta</taxon>
        <taxon>Spermatophyta</taxon>
        <taxon>Magnoliopsida</taxon>
        <taxon>eudicotyledons</taxon>
        <taxon>Gunneridae</taxon>
        <taxon>Pentapetalae</taxon>
        <taxon>rosids</taxon>
        <taxon>fabids</taxon>
        <taxon>Fabales</taxon>
        <taxon>Fabaceae</taxon>
        <taxon>Caesalpinioideae</taxon>
        <taxon>Cassia clade</taxon>
        <taxon>Senna</taxon>
    </lineage>
</organism>
<keyword evidence="2" id="KW-1185">Reference proteome</keyword>
<dbReference type="EMBL" id="JAAIUW010000008">
    <property type="protein sequence ID" value="KAF7818746.1"/>
    <property type="molecule type" value="Genomic_DNA"/>
</dbReference>
<accession>A0A834TCR1</accession>